<sequence>MSIRRSAKTAGRVDDFAIKRYSDGFHEALVELQKTNRSEATVATRARSTAPAIYLTMPKNQDSKKKKKAEPWYADGLRFECSQCGDCCSGAPGFVWVNEDEIADLAHEMELDVDAFEHQFVRQVGAEKSLKEYPDGDCILLDPETRKCSVYEARPIQCRTWPFWDSNLERKKDWKEACSVCPGSGTGRLYTFEEIETQRKQKSV</sequence>
<dbReference type="PANTHER" id="PTHR35866:SF1">
    <property type="entry name" value="YKGJ FAMILY CYSTEINE CLUSTER PROTEIN"/>
    <property type="match status" value="1"/>
</dbReference>
<organism evidence="1 2">
    <name type="scientific">Rhodopirellula maiorica SM1</name>
    <dbReference type="NCBI Taxonomy" id="1265738"/>
    <lineage>
        <taxon>Bacteria</taxon>
        <taxon>Pseudomonadati</taxon>
        <taxon>Planctomycetota</taxon>
        <taxon>Planctomycetia</taxon>
        <taxon>Pirellulales</taxon>
        <taxon>Pirellulaceae</taxon>
        <taxon>Novipirellula</taxon>
    </lineage>
</organism>
<dbReference type="PANTHER" id="PTHR35866">
    <property type="entry name" value="PUTATIVE-RELATED"/>
    <property type="match status" value="1"/>
</dbReference>
<reference evidence="1 2" key="1">
    <citation type="journal article" date="2013" name="Mar. Genomics">
        <title>Expression of sulfatases in Rhodopirellula baltica and the diversity of sulfatases in the genus Rhodopirellula.</title>
        <authorList>
            <person name="Wegner C.E."/>
            <person name="Richter-Heitmann T."/>
            <person name="Klindworth A."/>
            <person name="Klockow C."/>
            <person name="Richter M."/>
            <person name="Achstetter T."/>
            <person name="Glockner F.O."/>
            <person name="Harder J."/>
        </authorList>
    </citation>
    <scope>NUCLEOTIDE SEQUENCE [LARGE SCALE GENOMIC DNA]</scope>
    <source>
        <strain evidence="1 2">SM1</strain>
    </source>
</reference>
<dbReference type="InterPro" id="IPR005358">
    <property type="entry name" value="Puta_zinc/iron-chelating_dom"/>
</dbReference>
<proteinExistence type="predicted"/>
<evidence type="ECO:0000313" key="1">
    <source>
        <dbReference type="EMBL" id="EMI15807.1"/>
    </source>
</evidence>
<dbReference type="Pfam" id="PF03692">
    <property type="entry name" value="CxxCxxCC"/>
    <property type="match status" value="1"/>
</dbReference>
<dbReference type="PATRIC" id="fig|1265738.3.peg.7254"/>
<protein>
    <submittedName>
        <fullName evidence="1">Protein belonging to Uncharacterized protein family UPF0153</fullName>
    </submittedName>
</protein>
<dbReference type="EMBL" id="ANOG01001040">
    <property type="protein sequence ID" value="EMI15807.1"/>
    <property type="molecule type" value="Genomic_DNA"/>
</dbReference>
<keyword evidence="2" id="KW-1185">Reference proteome</keyword>
<evidence type="ECO:0000313" key="2">
    <source>
        <dbReference type="Proteomes" id="UP000011991"/>
    </source>
</evidence>
<accession>M5RKC7</accession>
<dbReference type="Proteomes" id="UP000011991">
    <property type="component" value="Unassembled WGS sequence"/>
</dbReference>
<dbReference type="AlphaFoldDB" id="M5RKC7"/>
<name>M5RKC7_9BACT</name>
<comment type="caution">
    <text evidence="1">The sequence shown here is derived from an EMBL/GenBank/DDBJ whole genome shotgun (WGS) entry which is preliminary data.</text>
</comment>
<gene>
    <name evidence="1" type="ORF">RMSM_07277</name>
</gene>